<dbReference type="GO" id="GO:0016020">
    <property type="term" value="C:membrane"/>
    <property type="evidence" value="ECO:0007669"/>
    <property type="project" value="UniProtKB-SubCell"/>
</dbReference>
<evidence type="ECO:0000256" key="3">
    <source>
        <dbReference type="ARBA" id="ARBA00022989"/>
    </source>
</evidence>
<feature type="transmembrane region" description="Helical" evidence="5">
    <location>
        <begin position="64"/>
        <end position="89"/>
    </location>
</feature>
<organism evidence="7 8">
    <name type="scientific">Conexivisphaera calida</name>
    <dbReference type="NCBI Taxonomy" id="1874277"/>
    <lineage>
        <taxon>Archaea</taxon>
        <taxon>Nitrososphaerota</taxon>
        <taxon>Conexivisphaeria</taxon>
        <taxon>Conexivisphaerales</taxon>
        <taxon>Conexivisphaeraceae</taxon>
        <taxon>Conexivisphaera</taxon>
    </lineage>
</organism>
<evidence type="ECO:0000256" key="1">
    <source>
        <dbReference type="ARBA" id="ARBA00004370"/>
    </source>
</evidence>
<keyword evidence="2 5" id="KW-0812">Transmembrane</keyword>
<accession>A0A4P2VC15</accession>
<feature type="transmembrane region" description="Helical" evidence="5">
    <location>
        <begin position="134"/>
        <end position="159"/>
    </location>
</feature>
<name>A0A4P2VC15_9ARCH</name>
<feature type="transmembrane region" description="Helical" evidence="5">
    <location>
        <begin position="101"/>
        <end position="122"/>
    </location>
</feature>
<proteinExistence type="predicted"/>
<keyword evidence="4 5" id="KW-0472">Membrane</keyword>
<dbReference type="InterPro" id="IPR045275">
    <property type="entry name" value="MscS_archaea/bacteria_type"/>
</dbReference>
<dbReference type="Pfam" id="PF00924">
    <property type="entry name" value="MS_channel_2nd"/>
    <property type="match status" value="1"/>
</dbReference>
<dbReference type="AlphaFoldDB" id="A0A4P2VC15"/>
<dbReference type="EMBL" id="AP018732">
    <property type="protein sequence ID" value="BBE42096.1"/>
    <property type="molecule type" value="Genomic_DNA"/>
</dbReference>
<dbReference type="SUPFAM" id="SSF50182">
    <property type="entry name" value="Sm-like ribonucleoproteins"/>
    <property type="match status" value="1"/>
</dbReference>
<dbReference type="OrthoDB" id="31543at2157"/>
<feature type="domain" description="Mechanosensitive ion channel MscS" evidence="6">
    <location>
        <begin position="148"/>
        <end position="207"/>
    </location>
</feature>
<evidence type="ECO:0000256" key="5">
    <source>
        <dbReference type="SAM" id="Phobius"/>
    </source>
</evidence>
<dbReference type="PANTHER" id="PTHR30221">
    <property type="entry name" value="SMALL-CONDUCTANCE MECHANOSENSITIVE CHANNEL"/>
    <property type="match status" value="1"/>
</dbReference>
<evidence type="ECO:0000256" key="2">
    <source>
        <dbReference type="ARBA" id="ARBA00022692"/>
    </source>
</evidence>
<dbReference type="PANTHER" id="PTHR30221:SF1">
    <property type="entry name" value="SMALL-CONDUCTANCE MECHANOSENSITIVE CHANNEL"/>
    <property type="match status" value="1"/>
</dbReference>
<sequence>MSSSSNSSSSTSNAAGENVARRHLNSIVKLVIYIVIYVVVAALVQFLVTSILPTFHVSLSGYTVYINVLLALAFGYLIIYAFVDVIYWSMRFKYDHPTARAVRNVFLLIGIGALVASIAGAIGGGAAGVATGGFFGIVIGFAVQQVLGQAVAGLFLLLARPFRIHDSVNLLGDAGVVNDTALLFTEIVKDDGTKVLIPNNSILGNKIYLLPKPQQQQKQ</sequence>
<dbReference type="Proteomes" id="UP000509448">
    <property type="component" value="Chromosome"/>
</dbReference>
<dbReference type="KEGG" id="ccai:NAS2_0707"/>
<dbReference type="InterPro" id="IPR010920">
    <property type="entry name" value="LSM_dom_sf"/>
</dbReference>
<gene>
    <name evidence="7" type="ORF">NAS2_0707</name>
</gene>
<comment type="subcellular location">
    <subcellularLocation>
        <location evidence="1">Membrane</location>
    </subcellularLocation>
</comment>
<dbReference type="InterPro" id="IPR006685">
    <property type="entry name" value="MscS_channel_2nd"/>
</dbReference>
<dbReference type="GeneID" id="55584522"/>
<evidence type="ECO:0000259" key="6">
    <source>
        <dbReference type="Pfam" id="PF00924"/>
    </source>
</evidence>
<dbReference type="GO" id="GO:0008381">
    <property type="term" value="F:mechanosensitive monoatomic ion channel activity"/>
    <property type="evidence" value="ECO:0007669"/>
    <property type="project" value="InterPro"/>
</dbReference>
<feature type="transmembrane region" description="Helical" evidence="5">
    <location>
        <begin position="30"/>
        <end position="52"/>
    </location>
</feature>
<protein>
    <submittedName>
        <fullName evidence="7">Potassium efflux system KefA protein</fullName>
    </submittedName>
</protein>
<evidence type="ECO:0000313" key="8">
    <source>
        <dbReference type="Proteomes" id="UP000509448"/>
    </source>
</evidence>
<dbReference type="InterPro" id="IPR023408">
    <property type="entry name" value="MscS_beta-dom_sf"/>
</dbReference>
<evidence type="ECO:0000256" key="4">
    <source>
        <dbReference type="ARBA" id="ARBA00023136"/>
    </source>
</evidence>
<keyword evidence="3 5" id="KW-1133">Transmembrane helix</keyword>
<dbReference type="Gene3D" id="2.30.30.60">
    <property type="match status" value="1"/>
</dbReference>
<keyword evidence="8" id="KW-1185">Reference proteome</keyword>
<dbReference type="RefSeq" id="WP_174448368.1">
    <property type="nucleotide sequence ID" value="NZ_AP018732.1"/>
</dbReference>
<evidence type="ECO:0000313" key="7">
    <source>
        <dbReference type="EMBL" id="BBE42096.1"/>
    </source>
</evidence>
<reference evidence="7 8" key="1">
    <citation type="journal article" date="2019" name="ISME J.">
        <title>Isolation and characterization of a thermophilic sulfur- and iron-reducing thaumarchaeote from a terrestrial acidic hot spring.</title>
        <authorList>
            <person name="Kato S."/>
            <person name="Itoh T."/>
            <person name="Yuki M."/>
            <person name="Nagamori M."/>
            <person name="Ohnishi M."/>
            <person name="Uematsu K."/>
            <person name="Suzuki K."/>
            <person name="Takashina T."/>
            <person name="Ohkuma M."/>
        </authorList>
    </citation>
    <scope>NUCLEOTIDE SEQUENCE [LARGE SCALE GENOMIC DNA]</scope>
    <source>
        <strain evidence="7 8">NAS-02</strain>
    </source>
</reference>